<dbReference type="AlphaFoldDB" id="A0A2N9GL54"/>
<name>A0A2N9GL54_FAGSY</name>
<sequence length="200" mass="22958">MASSSSLNTQEAIDLNDAPSVMHAPSSMPECAASVSNMGCRLHVRNHEVRMLRSRVTILQRLLKENKKKVGEFKEENKMLKMLVDSYADDLVIRSTEQKKQFSSQWDKIISLEEKLVESKSKLDKETSEKSVIKPISIEKNVYVTPFKRNHKKEYKTNVARVDKGKRLKVETHVPKPMFRPNLGEAGGSRLYQRVTIVYH</sequence>
<protein>
    <submittedName>
        <fullName evidence="1">Uncharacterized protein</fullName>
    </submittedName>
</protein>
<reference evidence="1" key="1">
    <citation type="submission" date="2018-02" db="EMBL/GenBank/DDBJ databases">
        <authorList>
            <person name="Cohen D.B."/>
            <person name="Kent A.D."/>
        </authorList>
    </citation>
    <scope>NUCLEOTIDE SEQUENCE</scope>
</reference>
<proteinExistence type="predicted"/>
<dbReference type="EMBL" id="OIVN01002385">
    <property type="protein sequence ID" value="SPD03187.1"/>
    <property type="molecule type" value="Genomic_DNA"/>
</dbReference>
<accession>A0A2N9GL54</accession>
<evidence type="ECO:0000313" key="1">
    <source>
        <dbReference type="EMBL" id="SPD03187.1"/>
    </source>
</evidence>
<gene>
    <name evidence="1" type="ORF">FSB_LOCUS31069</name>
</gene>
<organism evidence="1">
    <name type="scientific">Fagus sylvatica</name>
    <name type="common">Beechnut</name>
    <dbReference type="NCBI Taxonomy" id="28930"/>
    <lineage>
        <taxon>Eukaryota</taxon>
        <taxon>Viridiplantae</taxon>
        <taxon>Streptophyta</taxon>
        <taxon>Embryophyta</taxon>
        <taxon>Tracheophyta</taxon>
        <taxon>Spermatophyta</taxon>
        <taxon>Magnoliopsida</taxon>
        <taxon>eudicotyledons</taxon>
        <taxon>Gunneridae</taxon>
        <taxon>Pentapetalae</taxon>
        <taxon>rosids</taxon>
        <taxon>fabids</taxon>
        <taxon>Fagales</taxon>
        <taxon>Fagaceae</taxon>
        <taxon>Fagus</taxon>
    </lineage>
</organism>